<reference evidence="1 2" key="1">
    <citation type="submission" date="2019-10" db="EMBL/GenBank/DDBJ databases">
        <authorList>
            <consortium name="PulseNet: The National Subtyping Network for Foodborne Disease Surveillance"/>
            <person name="Tarr C.L."/>
            <person name="Trees E."/>
            <person name="Katz L.S."/>
            <person name="Carleton-Romer H.A."/>
            <person name="Stroika S."/>
            <person name="Kucerova Z."/>
            <person name="Roache K.F."/>
            <person name="Sabol A.L."/>
            <person name="Besser J."/>
            <person name="Gerner-Smidt P."/>
        </authorList>
    </citation>
    <scope>NUCLEOTIDE SEQUENCE [LARGE SCALE GENOMIC DNA]</scope>
    <source>
        <strain evidence="1 2">PNUSAC012955</strain>
    </source>
</reference>
<evidence type="ECO:0000313" key="1">
    <source>
        <dbReference type="EMBL" id="EDJ6169765.1"/>
    </source>
</evidence>
<comment type="caution">
    <text evidence="1">The sequence shown here is derived from an EMBL/GenBank/DDBJ whole genome shotgun (WGS) entry which is preliminary data.</text>
</comment>
<evidence type="ECO:0000313" key="2">
    <source>
        <dbReference type="Proteomes" id="UP000482054"/>
    </source>
</evidence>
<gene>
    <name evidence="1" type="ORF">GFF90_09355</name>
</gene>
<accession>A0A3X8XUA5</accession>
<dbReference type="Proteomes" id="UP000482054">
    <property type="component" value="Unassembled WGS sequence"/>
</dbReference>
<name>A0A3X8XUA5_CAMJU</name>
<proteinExistence type="predicted"/>
<sequence length="74" mass="8474">MVEIYQELQKGSQTPDLIDIEELEFNKEDIFEELFYALGGLGGMYSVEMIQSRIANFIKILGGEPKLLLERFTA</sequence>
<dbReference type="EMBL" id="AAMOXJ010000036">
    <property type="protein sequence ID" value="EDJ6169765.1"/>
    <property type="molecule type" value="Genomic_DNA"/>
</dbReference>
<dbReference type="RefSeq" id="WP_002790371.1">
    <property type="nucleotide sequence ID" value="NZ_AP028386.1"/>
</dbReference>
<organism evidence="1 2">
    <name type="scientific">Campylobacter jejuni</name>
    <dbReference type="NCBI Taxonomy" id="197"/>
    <lineage>
        <taxon>Bacteria</taxon>
        <taxon>Pseudomonadati</taxon>
        <taxon>Campylobacterota</taxon>
        <taxon>Epsilonproteobacteria</taxon>
        <taxon>Campylobacterales</taxon>
        <taxon>Campylobacteraceae</taxon>
        <taxon>Campylobacter</taxon>
    </lineage>
</organism>
<dbReference type="AlphaFoldDB" id="A0A3X8XUA5"/>
<protein>
    <submittedName>
        <fullName evidence="1">Uncharacterized protein</fullName>
    </submittedName>
</protein>